<evidence type="ECO:0000313" key="3">
    <source>
        <dbReference type="EMBL" id="MBK1786273.1"/>
    </source>
</evidence>
<dbReference type="GO" id="GO:0008654">
    <property type="term" value="P:phospholipid biosynthetic process"/>
    <property type="evidence" value="ECO:0007669"/>
    <property type="project" value="InterPro"/>
</dbReference>
<dbReference type="InterPro" id="IPR013021">
    <property type="entry name" value="Myo-inos-1-P_Synthase_GAPDH"/>
</dbReference>
<dbReference type="InterPro" id="IPR036291">
    <property type="entry name" value="NAD(P)-bd_dom_sf"/>
</dbReference>
<evidence type="ECO:0000259" key="2">
    <source>
        <dbReference type="Pfam" id="PF01658"/>
    </source>
</evidence>
<dbReference type="SUPFAM" id="SSF51735">
    <property type="entry name" value="NAD(P)-binding Rossmann-fold domains"/>
    <property type="match status" value="1"/>
</dbReference>
<keyword evidence="4" id="KW-1185">Reference proteome</keyword>
<dbReference type="EMBL" id="JAENJH010000004">
    <property type="protein sequence ID" value="MBK1786273.1"/>
    <property type="molecule type" value="Genomic_DNA"/>
</dbReference>
<gene>
    <name evidence="3" type="ORF">JHE00_18235</name>
</gene>
<dbReference type="GO" id="GO:0004512">
    <property type="term" value="F:inositol-3-phosphate synthase activity"/>
    <property type="evidence" value="ECO:0007669"/>
    <property type="project" value="InterPro"/>
</dbReference>
<dbReference type="GO" id="GO:0006021">
    <property type="term" value="P:inositol biosynthetic process"/>
    <property type="evidence" value="ECO:0007669"/>
    <property type="project" value="InterPro"/>
</dbReference>
<dbReference type="Gene3D" id="3.30.360.10">
    <property type="entry name" value="Dihydrodipicolinate Reductase, domain 2"/>
    <property type="match status" value="1"/>
</dbReference>
<accession>A0A934QTZ8</accession>
<dbReference type="PIRSF" id="PIRSF015578">
    <property type="entry name" value="Myoinos-ppht_syn"/>
    <property type="match status" value="1"/>
</dbReference>
<feature type="domain" description="Myo-inositol-1-phosphate synthase GAPDH-like" evidence="2">
    <location>
        <begin position="220"/>
        <end position="324"/>
    </location>
</feature>
<name>A0A934QTZ8_9PSEU</name>
<dbReference type="InterPro" id="IPR002587">
    <property type="entry name" value="Myo-inos-1-P_Synthase"/>
</dbReference>
<dbReference type="Pfam" id="PF01658">
    <property type="entry name" value="Inos-1-P_synth"/>
    <property type="match status" value="1"/>
</dbReference>
<proteinExistence type="inferred from homology"/>
<comment type="similarity">
    <text evidence="1">Belongs to the myo-inositol 1-phosphate synthase family.</text>
</comment>
<dbReference type="Gene3D" id="3.40.50.720">
    <property type="entry name" value="NAD(P)-binding Rossmann-like Domain"/>
    <property type="match status" value="1"/>
</dbReference>
<organism evidence="3 4">
    <name type="scientific">Prauserella cavernicola</name>
    <dbReference type="NCBI Taxonomy" id="2800127"/>
    <lineage>
        <taxon>Bacteria</taxon>
        <taxon>Bacillati</taxon>
        <taxon>Actinomycetota</taxon>
        <taxon>Actinomycetes</taxon>
        <taxon>Pseudonocardiales</taxon>
        <taxon>Pseudonocardiaceae</taxon>
        <taxon>Prauserella</taxon>
    </lineage>
</organism>
<evidence type="ECO:0000313" key="4">
    <source>
        <dbReference type="Proteomes" id="UP000635245"/>
    </source>
</evidence>
<evidence type="ECO:0000256" key="1">
    <source>
        <dbReference type="ARBA" id="ARBA00010813"/>
    </source>
</evidence>
<dbReference type="RefSeq" id="WP_200319571.1">
    <property type="nucleotide sequence ID" value="NZ_JAENJH010000004.1"/>
</dbReference>
<dbReference type="AlphaFoldDB" id="A0A934QTZ8"/>
<dbReference type="Proteomes" id="UP000635245">
    <property type="component" value="Unassembled WGS sequence"/>
</dbReference>
<dbReference type="SUPFAM" id="SSF55347">
    <property type="entry name" value="Glyceraldehyde-3-phosphate dehydrogenase-like, C-terminal domain"/>
    <property type="match status" value="1"/>
</dbReference>
<dbReference type="Pfam" id="PF07994">
    <property type="entry name" value="NAD_binding_5"/>
    <property type="match status" value="1"/>
</dbReference>
<dbReference type="PANTHER" id="PTHR11510">
    <property type="entry name" value="MYO-INOSITOL-1 PHOSPHATE SYNTHASE"/>
    <property type="match status" value="1"/>
</dbReference>
<comment type="caution">
    <text evidence="3">The sequence shown here is derived from an EMBL/GenBank/DDBJ whole genome shotgun (WGS) entry which is preliminary data.</text>
</comment>
<protein>
    <submittedName>
        <fullName evidence="3">Inositol-3-phosphate synthase</fullName>
    </submittedName>
</protein>
<reference evidence="3" key="1">
    <citation type="submission" date="2020-12" db="EMBL/GenBank/DDBJ databases">
        <title>Prauserella sp. ASG 168, a novel actinomycete isolated from cave rock.</title>
        <authorList>
            <person name="Suriyachadkun C."/>
        </authorList>
    </citation>
    <scope>NUCLEOTIDE SEQUENCE</scope>
    <source>
        <strain evidence="3">ASG 168</strain>
    </source>
</reference>
<sequence>MEPTGLWLIGARGSVATTAIAGLLALRARMVEPTGCVSALPRFDHLGLPGWDELYVGGHDIADLALDKRAELLTESGVIPHRVFEAVRPGLSDVDAEVRPGYHPATHQGSQADAARRLADDIGEFAARNGLARVVVVNVSSTEPVFPALPEHGSLTALEAAMAVPGRTVLPPSSVSAYAALRSGSPFIDFTPSTSIRLPALEELARAKGLPYAGSDGKTGETLVRSTLAPMFAARALNVRSWSGTNLLGGGDGLTLADSEHAGSKLASKGRGLATLLGGDVTAPLHIDNVPDLGEQKIAWDHVSFEGFLGARMSLQFTWTGYDSSLAAPLVLDLARFVAAAHRAGESGPLGWLGFFFKDPVGTDEHRLSEQFAALSAWAEAR</sequence>